<sequence>METIQMLWIGKKLSKIERLSLLSFLKNGHEVHLYCYDPIENIPNGVTILDANDIVDNSKIFKAHGESYGAFSDLFRHALLYKKGGCWADTDVICLKPFTFEDEATLCAEDMARISTAVLRLPKGNIISEKILENFKTPWRFLPKNSEALIEKIKKEHGNGFLKEIYQYTQWGELGGPMALTKIYAELKLDYTLLVPETFYPVHPTEWWSTFFDPHLKSRIKWDDCYGIHLWNNMFSTYSRFDKTAVFPKGTIINMLFEKYGITT</sequence>
<evidence type="ECO:0000256" key="4">
    <source>
        <dbReference type="ARBA" id="ARBA00023034"/>
    </source>
</evidence>
<dbReference type="RefSeq" id="WP_379934571.1">
    <property type="nucleotide sequence ID" value="NZ_JBHTHY010000007.1"/>
</dbReference>
<proteinExistence type="predicted"/>
<keyword evidence="4" id="KW-0333">Golgi apparatus</keyword>
<evidence type="ECO:0000256" key="5">
    <source>
        <dbReference type="ARBA" id="ARBA00023136"/>
    </source>
</evidence>
<comment type="caution">
    <text evidence="7">The sequence shown here is derived from an EMBL/GenBank/DDBJ whole genome shotgun (WGS) entry which is preliminary data.</text>
</comment>
<keyword evidence="3" id="KW-0808">Transferase</keyword>
<evidence type="ECO:0000259" key="6">
    <source>
        <dbReference type="Pfam" id="PF04572"/>
    </source>
</evidence>
<dbReference type="Pfam" id="PF04488">
    <property type="entry name" value="Gly_transf_sug"/>
    <property type="match status" value="1"/>
</dbReference>
<dbReference type="PANTHER" id="PTHR12042">
    <property type="entry name" value="LACTOSYLCERAMIDE 4-ALPHA-GALACTOSYLTRANSFERASE ALPHA- 1,4-GALACTOSYLTRANSFERASE"/>
    <property type="match status" value="1"/>
</dbReference>
<keyword evidence="2" id="KW-0328">Glycosyltransferase</keyword>
<evidence type="ECO:0000256" key="1">
    <source>
        <dbReference type="ARBA" id="ARBA00004323"/>
    </source>
</evidence>
<evidence type="ECO:0000313" key="8">
    <source>
        <dbReference type="Proteomes" id="UP001597012"/>
    </source>
</evidence>
<dbReference type="InterPro" id="IPR051981">
    <property type="entry name" value="Glycosyltransf_32"/>
</dbReference>
<dbReference type="InterPro" id="IPR029044">
    <property type="entry name" value="Nucleotide-diphossugar_trans"/>
</dbReference>
<feature type="domain" description="Alpha 1,4-glycosyltransferase" evidence="6">
    <location>
        <begin position="190"/>
        <end position="236"/>
    </location>
</feature>
<dbReference type="SUPFAM" id="SSF53448">
    <property type="entry name" value="Nucleotide-diphospho-sugar transferases"/>
    <property type="match status" value="1"/>
</dbReference>
<evidence type="ECO:0000256" key="3">
    <source>
        <dbReference type="ARBA" id="ARBA00022679"/>
    </source>
</evidence>
<gene>
    <name evidence="7" type="ORF">ACFQZJ_11150</name>
</gene>
<dbReference type="InterPro" id="IPR007577">
    <property type="entry name" value="GlycoTrfase_DXD_sugar-bd_CS"/>
</dbReference>
<reference evidence="8" key="1">
    <citation type="journal article" date="2019" name="Int. J. Syst. Evol. Microbiol.">
        <title>The Global Catalogue of Microorganisms (GCM) 10K type strain sequencing project: providing services to taxonomists for standard genome sequencing and annotation.</title>
        <authorList>
            <consortium name="The Broad Institute Genomics Platform"/>
            <consortium name="The Broad Institute Genome Sequencing Center for Infectious Disease"/>
            <person name="Wu L."/>
            <person name="Ma J."/>
        </authorList>
    </citation>
    <scope>NUCLEOTIDE SEQUENCE [LARGE SCALE GENOMIC DNA]</scope>
    <source>
        <strain evidence="8">CCUG 61948</strain>
    </source>
</reference>
<dbReference type="Gene3D" id="3.90.550.20">
    <property type="match status" value="1"/>
</dbReference>
<keyword evidence="8" id="KW-1185">Reference proteome</keyword>
<organism evidence="7 8">
    <name type="scientific">Maribacter chungangensis</name>
    <dbReference type="NCBI Taxonomy" id="1069117"/>
    <lineage>
        <taxon>Bacteria</taxon>
        <taxon>Pseudomonadati</taxon>
        <taxon>Bacteroidota</taxon>
        <taxon>Flavobacteriia</taxon>
        <taxon>Flavobacteriales</taxon>
        <taxon>Flavobacteriaceae</taxon>
        <taxon>Maribacter</taxon>
    </lineage>
</organism>
<protein>
    <submittedName>
        <fullName evidence="7">Glycosyltransferase</fullName>
    </submittedName>
</protein>
<dbReference type="Pfam" id="PF04572">
    <property type="entry name" value="Gb3_synth"/>
    <property type="match status" value="1"/>
</dbReference>
<dbReference type="Proteomes" id="UP001597012">
    <property type="component" value="Unassembled WGS sequence"/>
</dbReference>
<dbReference type="PANTHER" id="PTHR12042:SF21">
    <property type="entry name" value="ALPHA1,4-GALACTOSYLTRANSFERASE 1-RELATED"/>
    <property type="match status" value="1"/>
</dbReference>
<evidence type="ECO:0000313" key="7">
    <source>
        <dbReference type="EMBL" id="MFD0798022.1"/>
    </source>
</evidence>
<name>A0ABW3B3X7_9FLAO</name>
<evidence type="ECO:0000256" key="2">
    <source>
        <dbReference type="ARBA" id="ARBA00022676"/>
    </source>
</evidence>
<dbReference type="InterPro" id="IPR007652">
    <property type="entry name" value="A1-4-GlycosylTfrase_dom"/>
</dbReference>
<dbReference type="EMBL" id="JBHTHY010000007">
    <property type="protein sequence ID" value="MFD0798022.1"/>
    <property type="molecule type" value="Genomic_DNA"/>
</dbReference>
<keyword evidence="5" id="KW-0472">Membrane</keyword>
<comment type="subcellular location">
    <subcellularLocation>
        <location evidence="1">Golgi apparatus membrane</location>
        <topology evidence="1">Single-pass type II membrane protein</topology>
    </subcellularLocation>
</comment>
<accession>A0ABW3B3X7</accession>